<keyword evidence="2" id="KW-1185">Reference proteome</keyword>
<reference evidence="1 2" key="1">
    <citation type="submission" date="2019-10" db="EMBL/GenBank/DDBJ databases">
        <title>Epibacterium sp. nov., isolated from seawater.</title>
        <authorList>
            <person name="Zhang X."/>
            <person name="Li N."/>
        </authorList>
    </citation>
    <scope>NUCLEOTIDE SEQUENCE [LARGE SCALE GENOMIC DNA]</scope>
    <source>
        <strain evidence="1 2">SM1969</strain>
    </source>
</reference>
<protein>
    <submittedName>
        <fullName evidence="1">DUF3035 domain-containing protein</fullName>
    </submittedName>
</protein>
<accession>A0A844AUQ8</accession>
<dbReference type="AlphaFoldDB" id="A0A844AUQ8"/>
<gene>
    <name evidence="1" type="ORF">GG681_03755</name>
</gene>
<dbReference type="Pfam" id="PF11233">
    <property type="entry name" value="DUF3035"/>
    <property type="match status" value="1"/>
</dbReference>
<evidence type="ECO:0000313" key="2">
    <source>
        <dbReference type="Proteomes" id="UP000436694"/>
    </source>
</evidence>
<organism evidence="1 2">
    <name type="scientific">Tritonibacter aquimaris</name>
    <dbReference type="NCBI Taxonomy" id="2663379"/>
    <lineage>
        <taxon>Bacteria</taxon>
        <taxon>Pseudomonadati</taxon>
        <taxon>Pseudomonadota</taxon>
        <taxon>Alphaproteobacteria</taxon>
        <taxon>Rhodobacterales</taxon>
        <taxon>Paracoccaceae</taxon>
        <taxon>Tritonibacter</taxon>
    </lineage>
</organism>
<comment type="caution">
    <text evidence="1">The sequence shown here is derived from an EMBL/GenBank/DDBJ whole genome shotgun (WGS) entry which is preliminary data.</text>
</comment>
<dbReference type="RefSeq" id="WP_153545267.1">
    <property type="nucleotide sequence ID" value="NZ_WIXK01000002.1"/>
</dbReference>
<dbReference type="Proteomes" id="UP000436694">
    <property type="component" value="Unassembled WGS sequence"/>
</dbReference>
<dbReference type="EMBL" id="WIXK01000002">
    <property type="protein sequence ID" value="MQY41741.1"/>
    <property type="molecule type" value="Genomic_DNA"/>
</dbReference>
<proteinExistence type="predicted"/>
<dbReference type="InterPro" id="IPR021395">
    <property type="entry name" value="DUF3035"/>
</dbReference>
<dbReference type="PROSITE" id="PS51257">
    <property type="entry name" value="PROKAR_LIPOPROTEIN"/>
    <property type="match status" value="1"/>
</dbReference>
<evidence type="ECO:0000313" key="1">
    <source>
        <dbReference type="EMBL" id="MQY41741.1"/>
    </source>
</evidence>
<name>A0A844AUQ8_9RHOB</name>
<sequence length="169" mass="17751">MRISKTVIGLALVVAVSACGKGGLRALDNPGSGPDEFLIQPVKPLENPDSFAALPEPTPGGANRTDVNPKAEAIAALGGNPAAESAPAATADTALLAATGRYGVDGNIRQDLAEKDAEFRRREKITANIKLFPVDRYADAYRRQALDPYKVNNAYRNAETGTPTAPPQP</sequence>